<dbReference type="InterPro" id="IPR026831">
    <property type="entry name" value="APC_dom"/>
</dbReference>
<dbReference type="InterPro" id="IPR041257">
    <property type="entry name" value="APC_rep"/>
</dbReference>
<dbReference type="Gene3D" id="1.25.10.10">
    <property type="entry name" value="Leucine-rich Repeat Variant"/>
    <property type="match status" value="2"/>
</dbReference>
<dbReference type="GO" id="GO:0007026">
    <property type="term" value="P:negative regulation of microtubule depolymerization"/>
    <property type="evidence" value="ECO:0007669"/>
    <property type="project" value="TreeGrafter"/>
</dbReference>
<evidence type="ECO:0000256" key="2">
    <source>
        <dbReference type="ARBA" id="ARBA00022687"/>
    </source>
</evidence>
<dbReference type="GO" id="GO:0005881">
    <property type="term" value="C:cytoplasmic microtubule"/>
    <property type="evidence" value="ECO:0007669"/>
    <property type="project" value="TreeGrafter"/>
</dbReference>
<dbReference type="InterPro" id="IPR026818">
    <property type="entry name" value="Apc_fam"/>
</dbReference>
<evidence type="ECO:0000256" key="1">
    <source>
        <dbReference type="ARBA" id="ARBA00009051"/>
    </source>
</evidence>
<dbReference type="PANTHER" id="PTHR12607">
    <property type="entry name" value="ADENOMATOUS POLYPOSIS COLI PROTEIN FAMILY"/>
    <property type="match status" value="1"/>
</dbReference>
<reference evidence="4 5" key="1">
    <citation type="submission" date="2019-01" db="EMBL/GenBank/DDBJ databases">
        <title>Draft Genome and Complete Hox-Cluster Characterization of the Sterlet Sturgeon (Acipenser ruthenus).</title>
        <authorList>
            <person name="Wei Q."/>
        </authorList>
    </citation>
    <scope>NUCLEOTIDE SEQUENCE [LARGE SCALE GENOMIC DNA]</scope>
    <source>
        <strain evidence="4">WHYD16114868_AA</strain>
        <tissue evidence="4">Blood</tissue>
    </source>
</reference>
<proteinExistence type="inferred from homology"/>
<dbReference type="PANTHER" id="PTHR12607:SF3">
    <property type="entry name" value="ADENOMATOUS POLYPOSIS COLI PROTEIN 2"/>
    <property type="match status" value="1"/>
</dbReference>
<feature type="repeat" description="ARM" evidence="3">
    <location>
        <begin position="166"/>
        <end position="208"/>
    </location>
</feature>
<dbReference type="InterPro" id="IPR000225">
    <property type="entry name" value="Armadillo"/>
</dbReference>
<dbReference type="GO" id="GO:0007389">
    <property type="term" value="P:pattern specification process"/>
    <property type="evidence" value="ECO:0007669"/>
    <property type="project" value="TreeGrafter"/>
</dbReference>
<dbReference type="AlphaFoldDB" id="A0A444V027"/>
<dbReference type="PROSITE" id="PS50176">
    <property type="entry name" value="ARM_REPEAT"/>
    <property type="match status" value="1"/>
</dbReference>
<evidence type="ECO:0000313" key="4">
    <source>
        <dbReference type="EMBL" id="RXM93787.1"/>
    </source>
</evidence>
<accession>A0A444V027</accession>
<dbReference type="GO" id="GO:0008013">
    <property type="term" value="F:beta-catenin binding"/>
    <property type="evidence" value="ECO:0007669"/>
    <property type="project" value="InterPro"/>
</dbReference>
<dbReference type="FunFam" id="1.25.10.10:FF:002071">
    <property type="entry name" value="Uncharacterized protein"/>
    <property type="match status" value="1"/>
</dbReference>
<dbReference type="GO" id="GO:0016342">
    <property type="term" value="C:catenin complex"/>
    <property type="evidence" value="ECO:0007669"/>
    <property type="project" value="TreeGrafter"/>
</dbReference>
<keyword evidence="5" id="KW-1185">Reference proteome</keyword>
<evidence type="ECO:0000313" key="5">
    <source>
        <dbReference type="Proteomes" id="UP000289886"/>
    </source>
</evidence>
<dbReference type="InterPro" id="IPR016024">
    <property type="entry name" value="ARM-type_fold"/>
</dbReference>
<dbReference type="GO" id="GO:0016477">
    <property type="term" value="P:cell migration"/>
    <property type="evidence" value="ECO:0007669"/>
    <property type="project" value="TreeGrafter"/>
</dbReference>
<keyword evidence="2" id="KW-0879">Wnt signaling pathway</keyword>
<dbReference type="SUPFAM" id="SSF82931">
    <property type="entry name" value="Tumor suppressor gene product Apc"/>
    <property type="match status" value="1"/>
</dbReference>
<comment type="similarity">
    <text evidence="1">Belongs to the adenomatous polyposis coli (APC) family.</text>
</comment>
<dbReference type="InterPro" id="IPR011989">
    <property type="entry name" value="ARM-like"/>
</dbReference>
<dbReference type="Pfam" id="PF16629">
    <property type="entry name" value="Arm_APC_u3"/>
    <property type="match status" value="1"/>
</dbReference>
<protein>
    <submittedName>
        <fullName evidence="4">Adenomatous polyposis protein 2</fullName>
    </submittedName>
</protein>
<evidence type="ECO:0000256" key="3">
    <source>
        <dbReference type="PROSITE-ProRule" id="PRU00259"/>
    </source>
</evidence>
<dbReference type="GO" id="GO:0090090">
    <property type="term" value="P:negative regulation of canonical Wnt signaling pathway"/>
    <property type="evidence" value="ECO:0007669"/>
    <property type="project" value="TreeGrafter"/>
</dbReference>
<dbReference type="GO" id="GO:0001708">
    <property type="term" value="P:cell fate specification"/>
    <property type="evidence" value="ECO:0007669"/>
    <property type="project" value="TreeGrafter"/>
</dbReference>
<dbReference type="Proteomes" id="UP000289886">
    <property type="component" value="Unassembled WGS sequence"/>
</dbReference>
<dbReference type="Pfam" id="PF00514">
    <property type="entry name" value="Arm"/>
    <property type="match status" value="2"/>
</dbReference>
<dbReference type="GO" id="GO:0030877">
    <property type="term" value="C:beta-catenin destruction complex"/>
    <property type="evidence" value="ECO:0007669"/>
    <property type="project" value="TreeGrafter"/>
</dbReference>
<organism evidence="4 5">
    <name type="scientific">Acipenser ruthenus</name>
    <name type="common">Sterlet sturgeon</name>
    <dbReference type="NCBI Taxonomy" id="7906"/>
    <lineage>
        <taxon>Eukaryota</taxon>
        <taxon>Metazoa</taxon>
        <taxon>Chordata</taxon>
        <taxon>Craniata</taxon>
        <taxon>Vertebrata</taxon>
        <taxon>Euteleostomi</taxon>
        <taxon>Actinopterygii</taxon>
        <taxon>Chondrostei</taxon>
        <taxon>Acipenseriformes</taxon>
        <taxon>Acipenseridae</taxon>
        <taxon>Acipenser</taxon>
    </lineage>
</organism>
<dbReference type="GO" id="GO:0007399">
    <property type="term" value="P:nervous system development"/>
    <property type="evidence" value="ECO:0007669"/>
    <property type="project" value="TreeGrafter"/>
</dbReference>
<dbReference type="Pfam" id="PF18797">
    <property type="entry name" value="APC_rep"/>
    <property type="match status" value="1"/>
</dbReference>
<dbReference type="GO" id="GO:0016055">
    <property type="term" value="P:Wnt signaling pathway"/>
    <property type="evidence" value="ECO:0007669"/>
    <property type="project" value="UniProtKB-KW"/>
</dbReference>
<name>A0A444V027_ACIRT</name>
<dbReference type="SUPFAM" id="SSF48371">
    <property type="entry name" value="ARM repeat"/>
    <property type="match status" value="1"/>
</dbReference>
<sequence length="556" mass="60948">MFSESEIAQVRNCPLGNALSSPCPSLRHPWLSLNRLPSCVKCLPAGLSQRPALDLCRALLQLLPGPAECLSPGCQLAACALQLLVQLESTLKSLLSALWNLSAHSTENKVSICSVDGALGFLVSTLTYKCQSNSLAIIESGGGILRNVSSLVATREDYRQILRDHNCLQTLLQHLRSHSLTIVSNACGTLWNLSARSPKDQELLWDLGAVSMLRNLINSKHKMIAMGSAAALRNLLTNRPLKYKDAAVISPGSCMPSLYMRKQKALEAELDAKHLAETFDSIEKQQNSKHPSINKPLRHIESLSKDYASDSGCFDDDEAPNNSTSLDTSSFSAISMFLNSSNFLQVEMVFWMLSMLASRDREEMSRTLLTMSSSQESCLAMRKSGCVPLLVQILHDGAGAGPGAGGCSREARNRASAALHNMVYCQQDEGQARREMRVLHVLEQIRAHCEGGWDWLEAQRNTAALEGKNSSTALPDPVEPHICQAMCAVMKLSFEEEYRRAMNELGGLQAVADLTQLDYELYGMNSDPLNMALRRYAGMALTNLTFGDVVNKVGER</sequence>
<dbReference type="GO" id="GO:0008017">
    <property type="term" value="F:microtubule binding"/>
    <property type="evidence" value="ECO:0007669"/>
    <property type="project" value="TreeGrafter"/>
</dbReference>
<dbReference type="SMART" id="SM00185">
    <property type="entry name" value="ARM"/>
    <property type="match status" value="5"/>
</dbReference>
<gene>
    <name evidence="4" type="ORF">EOD39_18703</name>
</gene>
<dbReference type="GO" id="GO:0045295">
    <property type="term" value="F:gamma-catenin binding"/>
    <property type="evidence" value="ECO:0007669"/>
    <property type="project" value="TreeGrafter"/>
</dbReference>
<comment type="caution">
    <text evidence="4">The sequence shown here is derived from an EMBL/GenBank/DDBJ whole genome shotgun (WGS) entry which is preliminary data.</text>
</comment>
<dbReference type="EMBL" id="SCEB01004118">
    <property type="protein sequence ID" value="RXM93787.1"/>
    <property type="molecule type" value="Genomic_DNA"/>
</dbReference>